<evidence type="ECO:0000313" key="7">
    <source>
        <dbReference type="EMBL" id="TDV57239.1"/>
    </source>
</evidence>
<evidence type="ECO:0000256" key="5">
    <source>
        <dbReference type="RuleBase" id="RU003476"/>
    </source>
</evidence>
<dbReference type="Gene3D" id="3.90.79.10">
    <property type="entry name" value="Nucleoside Triphosphate Pyrophosphohydrolase"/>
    <property type="match status" value="1"/>
</dbReference>
<keyword evidence="4" id="KW-0460">Magnesium</keyword>
<name>A0A4R7W5I6_9PSEU</name>
<evidence type="ECO:0000256" key="1">
    <source>
        <dbReference type="ARBA" id="ARBA00001946"/>
    </source>
</evidence>
<accession>A0A4R7W5I6</accession>
<dbReference type="AlphaFoldDB" id="A0A4R7W5I6"/>
<keyword evidence="3 5" id="KW-0378">Hydrolase</keyword>
<dbReference type="PANTHER" id="PTHR43046">
    <property type="entry name" value="GDP-MANNOSE MANNOSYL HYDROLASE"/>
    <property type="match status" value="1"/>
</dbReference>
<dbReference type="InterPro" id="IPR020084">
    <property type="entry name" value="NUDIX_hydrolase_CS"/>
</dbReference>
<proteinExistence type="inferred from homology"/>
<dbReference type="Proteomes" id="UP000294927">
    <property type="component" value="Unassembled WGS sequence"/>
</dbReference>
<keyword evidence="8" id="KW-1185">Reference proteome</keyword>
<evidence type="ECO:0000256" key="3">
    <source>
        <dbReference type="ARBA" id="ARBA00022801"/>
    </source>
</evidence>
<dbReference type="InterPro" id="IPR015797">
    <property type="entry name" value="NUDIX_hydrolase-like_dom_sf"/>
</dbReference>
<comment type="cofactor">
    <cofactor evidence="1">
        <name>Mg(2+)</name>
        <dbReference type="ChEBI" id="CHEBI:18420"/>
    </cofactor>
</comment>
<dbReference type="InterPro" id="IPR000086">
    <property type="entry name" value="NUDIX_hydrolase_dom"/>
</dbReference>
<evidence type="ECO:0000259" key="6">
    <source>
        <dbReference type="PROSITE" id="PS51462"/>
    </source>
</evidence>
<dbReference type="EMBL" id="SOCP01000001">
    <property type="protein sequence ID" value="TDV57239.1"/>
    <property type="molecule type" value="Genomic_DNA"/>
</dbReference>
<reference evidence="7 8" key="1">
    <citation type="submission" date="2019-03" db="EMBL/GenBank/DDBJ databases">
        <title>Genomic Encyclopedia of Archaeal and Bacterial Type Strains, Phase II (KMG-II): from individual species to whole genera.</title>
        <authorList>
            <person name="Goeker M."/>
        </authorList>
    </citation>
    <scope>NUCLEOTIDE SEQUENCE [LARGE SCALE GENOMIC DNA]</scope>
    <source>
        <strain evidence="7 8">DSM 45499</strain>
    </source>
</reference>
<comment type="similarity">
    <text evidence="2 5">Belongs to the Nudix hydrolase family.</text>
</comment>
<dbReference type="PROSITE" id="PS00893">
    <property type="entry name" value="NUDIX_BOX"/>
    <property type="match status" value="1"/>
</dbReference>
<dbReference type="RefSeq" id="WP_133900560.1">
    <property type="nucleotide sequence ID" value="NZ_SOCP01000001.1"/>
</dbReference>
<dbReference type="PROSITE" id="PS51462">
    <property type="entry name" value="NUDIX"/>
    <property type="match status" value="1"/>
</dbReference>
<gene>
    <name evidence="7" type="ORF">CLV71_101110</name>
</gene>
<evidence type="ECO:0000313" key="8">
    <source>
        <dbReference type="Proteomes" id="UP000294927"/>
    </source>
</evidence>
<dbReference type="SUPFAM" id="SSF55811">
    <property type="entry name" value="Nudix"/>
    <property type="match status" value="1"/>
</dbReference>
<dbReference type="PRINTS" id="PR00502">
    <property type="entry name" value="NUDIXFAMILY"/>
</dbReference>
<comment type="caution">
    <text evidence="7">The sequence shown here is derived from an EMBL/GenBank/DDBJ whole genome shotgun (WGS) entry which is preliminary data.</text>
</comment>
<sequence>MELPDDLPVERRDAVRLVVVDEGGHVLLFRTRSVTRPELGLWWELPGGGVDPGESYLDTAHRELREETGLVPLRVGPPTWRRTATFLVRENRRIQDEVVVLVDVAGVEPAVDVSAQLDYERASYLGLRWWPRDELLATTQRCYPGRLPELLPALLAGEPVDEPFEVWS</sequence>
<dbReference type="Pfam" id="PF00293">
    <property type="entry name" value="NUDIX"/>
    <property type="match status" value="1"/>
</dbReference>
<feature type="domain" description="Nudix hydrolase" evidence="6">
    <location>
        <begin position="10"/>
        <end position="155"/>
    </location>
</feature>
<dbReference type="InterPro" id="IPR020476">
    <property type="entry name" value="Nudix_hydrolase"/>
</dbReference>
<dbReference type="GO" id="GO:0016787">
    <property type="term" value="F:hydrolase activity"/>
    <property type="evidence" value="ECO:0007669"/>
    <property type="project" value="UniProtKB-KW"/>
</dbReference>
<dbReference type="PANTHER" id="PTHR43046:SF12">
    <property type="entry name" value="GDP-MANNOSE MANNOSYL HYDROLASE"/>
    <property type="match status" value="1"/>
</dbReference>
<dbReference type="OrthoDB" id="9797415at2"/>
<evidence type="ECO:0000256" key="4">
    <source>
        <dbReference type="ARBA" id="ARBA00022842"/>
    </source>
</evidence>
<organism evidence="7 8">
    <name type="scientific">Actinophytocola oryzae</name>
    <dbReference type="NCBI Taxonomy" id="502181"/>
    <lineage>
        <taxon>Bacteria</taxon>
        <taxon>Bacillati</taxon>
        <taxon>Actinomycetota</taxon>
        <taxon>Actinomycetes</taxon>
        <taxon>Pseudonocardiales</taxon>
        <taxon>Pseudonocardiaceae</taxon>
    </lineage>
</organism>
<protein>
    <submittedName>
        <fullName evidence="7">8-oxo-dGTP pyrophosphatase MutT (NUDIX family)</fullName>
    </submittedName>
</protein>
<evidence type="ECO:0000256" key="2">
    <source>
        <dbReference type="ARBA" id="ARBA00005582"/>
    </source>
</evidence>